<keyword evidence="2" id="KW-0472">Membrane</keyword>
<reference evidence="3" key="1">
    <citation type="submission" date="2019-11" db="EMBL/GenBank/DDBJ databases">
        <title>Leishmania tarentolae CDS.</title>
        <authorList>
            <person name="Goto Y."/>
            <person name="Yamagishi J."/>
        </authorList>
    </citation>
    <scope>NUCLEOTIDE SEQUENCE [LARGE SCALE GENOMIC DNA]</scope>
    <source>
        <strain evidence="3">Parrot Tar II</strain>
    </source>
</reference>
<evidence type="ECO:0000256" key="1">
    <source>
        <dbReference type="SAM" id="MobiDB-lite"/>
    </source>
</evidence>
<dbReference type="VEuPathDB" id="TriTrypDB:LtaPh_1404601"/>
<feature type="compositionally biased region" description="Basic residues" evidence="1">
    <location>
        <begin position="21"/>
        <end position="31"/>
    </location>
</feature>
<evidence type="ECO:0000313" key="3">
    <source>
        <dbReference type="EMBL" id="GET87070.1"/>
    </source>
</evidence>
<protein>
    <recommendedName>
        <fullName evidence="5">Amastin-like surface protein-like protein</fullName>
    </recommendedName>
</protein>
<feature type="transmembrane region" description="Helical" evidence="2">
    <location>
        <begin position="231"/>
        <end position="251"/>
    </location>
</feature>
<name>A0A640KBL6_LEITA</name>
<feature type="transmembrane region" description="Helical" evidence="2">
    <location>
        <begin position="183"/>
        <end position="203"/>
    </location>
</feature>
<keyword evidence="2" id="KW-0812">Transmembrane</keyword>
<dbReference type="AlphaFoldDB" id="A0A640KBL6"/>
<dbReference type="Pfam" id="PF07344">
    <property type="entry name" value="Amastin"/>
    <property type="match status" value="1"/>
</dbReference>
<evidence type="ECO:0000256" key="2">
    <source>
        <dbReference type="SAM" id="Phobius"/>
    </source>
</evidence>
<feature type="transmembrane region" description="Helical" evidence="2">
    <location>
        <begin position="145"/>
        <end position="171"/>
    </location>
</feature>
<dbReference type="Proteomes" id="UP000419144">
    <property type="component" value="Unassembled WGS sequence"/>
</dbReference>
<organism evidence="3 4">
    <name type="scientific">Leishmania tarentolae</name>
    <name type="common">Sauroleishmania tarentolae</name>
    <dbReference type="NCBI Taxonomy" id="5689"/>
    <lineage>
        <taxon>Eukaryota</taxon>
        <taxon>Discoba</taxon>
        <taxon>Euglenozoa</taxon>
        <taxon>Kinetoplastea</taxon>
        <taxon>Metakinetoplastina</taxon>
        <taxon>Trypanosomatida</taxon>
        <taxon>Trypanosomatidae</taxon>
        <taxon>Leishmaniinae</taxon>
        <taxon>Leishmania</taxon>
        <taxon>lizard Leishmania</taxon>
    </lineage>
</organism>
<feature type="transmembrane region" description="Helical" evidence="2">
    <location>
        <begin position="49"/>
        <end position="70"/>
    </location>
</feature>
<evidence type="ECO:0008006" key="5">
    <source>
        <dbReference type="Google" id="ProtNLM"/>
    </source>
</evidence>
<comment type="caution">
    <text evidence="3">The sequence shown here is derived from an EMBL/GenBank/DDBJ whole genome shotgun (WGS) entry which is preliminary data.</text>
</comment>
<feature type="region of interest" description="Disordered" evidence="1">
    <location>
        <begin position="1"/>
        <end position="31"/>
    </location>
</feature>
<sequence length="276" mass="30172">MMPIDIHTSAEPLTEASSLRTSRRPSSLHRRKSKIGSRTVLYIPCRERVLIALATTVQVITLALLIAAAVTDVFKVDGTKAIKVGANLTAVSTGLGVSVTEGSKPFCYSLWGARKCGTTSFHSEKWYTDHGIVNKGFPASETYTMMLGAAAFAALAACYSFINIIGTIIVVCMQDFTAVMCAWSFSVLIIILISWALSVGVYARSMQSMNSTTIVGRKVSVKDYCEFSTSFALSMTAFALQAAQFTFTVVYTRMFENRIKSLVTEQKQINRTLSKD</sequence>
<evidence type="ECO:0000313" key="4">
    <source>
        <dbReference type="Proteomes" id="UP000419144"/>
    </source>
</evidence>
<dbReference type="OrthoDB" id="272145at2759"/>
<accession>A0A640KBL6</accession>
<dbReference type="InterPro" id="IPR009944">
    <property type="entry name" value="Amastin"/>
</dbReference>
<proteinExistence type="predicted"/>
<keyword evidence="4" id="KW-1185">Reference proteome</keyword>
<gene>
    <name evidence="3" type="ORF">LtaPh_1404601</name>
</gene>
<keyword evidence="2" id="KW-1133">Transmembrane helix</keyword>
<dbReference type="EMBL" id="BLBS01000018">
    <property type="protein sequence ID" value="GET87070.1"/>
    <property type="molecule type" value="Genomic_DNA"/>
</dbReference>